<dbReference type="PANTHER" id="PTHR10846:SF8">
    <property type="entry name" value="INNER MEMBRANE PROTEIN YRBG"/>
    <property type="match status" value="1"/>
</dbReference>
<dbReference type="EMBL" id="CP107716">
    <property type="protein sequence ID" value="UYQ74147.1"/>
    <property type="molecule type" value="Genomic_DNA"/>
</dbReference>
<feature type="transmembrane region" description="Helical" evidence="5">
    <location>
        <begin position="112"/>
        <end position="132"/>
    </location>
</feature>
<feature type="domain" description="Sodium/calcium exchanger membrane region" evidence="6">
    <location>
        <begin position="13"/>
        <end position="150"/>
    </location>
</feature>
<feature type="transmembrane region" description="Helical" evidence="5">
    <location>
        <begin position="334"/>
        <end position="353"/>
    </location>
</feature>
<feature type="transmembrane region" description="Helical" evidence="5">
    <location>
        <begin position="47"/>
        <end position="69"/>
    </location>
</feature>
<evidence type="ECO:0000256" key="1">
    <source>
        <dbReference type="ARBA" id="ARBA00004141"/>
    </source>
</evidence>
<reference evidence="7" key="1">
    <citation type="submission" date="2022-10" db="EMBL/GenBank/DDBJ databases">
        <title>YIM 151497 complete genome.</title>
        <authorList>
            <person name="Chen X."/>
        </authorList>
    </citation>
    <scope>NUCLEOTIDE SEQUENCE</scope>
    <source>
        <strain evidence="7">YIM 151497</strain>
    </source>
</reference>
<feature type="transmembrane region" description="Helical" evidence="5">
    <location>
        <begin position="6"/>
        <end position="26"/>
    </location>
</feature>
<sequence length="354" mass="36617">MVDFSGFSIWINLAIFAVAAVVVWLAGARITRYSNAISEKTGIGQAAIGLLLLAGVTSLPEIGVTVTSAATGASAMAVNNLFGSIAAQVVVLVIVDLVIGRRALTSSIPDPMVILQGGLNVLLITIVAAGMVVGDFPILGIGAWAWICGAAYAFAVYILANSQGRKSWVAAQAGHVDDRLLEQQAAAEKKASKRHGQHSLRGLVWRTAGLALVILVAGYLLARTGDALASQTGLGGGAVGFILLAFGTSLPELSTTVTAAREGLYTLAVSDILGTNLINVGLVFVVDLVAQGEPVLSQADTFTIFGTLLGIAVTSLFVIGMAERQDKTVLRMGLDSAAVFVCYAAGLVVMFFLR</sequence>
<dbReference type="RefSeq" id="WP_264227692.1">
    <property type="nucleotide sequence ID" value="NZ_CP107716.1"/>
</dbReference>
<proteinExistence type="predicted"/>
<dbReference type="InterPro" id="IPR004837">
    <property type="entry name" value="NaCa_Exmemb"/>
</dbReference>
<feature type="transmembrane region" description="Helical" evidence="5">
    <location>
        <begin position="302"/>
        <end position="322"/>
    </location>
</feature>
<dbReference type="Gene3D" id="1.20.1420.30">
    <property type="entry name" value="NCX, central ion-binding region"/>
    <property type="match status" value="1"/>
</dbReference>
<feature type="transmembrane region" description="Helical" evidence="5">
    <location>
        <begin position="203"/>
        <end position="222"/>
    </location>
</feature>
<name>A0ABY6IU43_9HYPH</name>
<dbReference type="InterPro" id="IPR044880">
    <property type="entry name" value="NCX_ion-bd_dom_sf"/>
</dbReference>
<evidence type="ECO:0000256" key="4">
    <source>
        <dbReference type="ARBA" id="ARBA00023136"/>
    </source>
</evidence>
<dbReference type="PANTHER" id="PTHR10846">
    <property type="entry name" value="SODIUM/POTASSIUM/CALCIUM EXCHANGER"/>
    <property type="match status" value="1"/>
</dbReference>
<feature type="transmembrane region" description="Helical" evidence="5">
    <location>
        <begin position="265"/>
        <end position="290"/>
    </location>
</feature>
<accession>A0ABY6IU43</accession>
<comment type="subcellular location">
    <subcellularLocation>
        <location evidence="1">Membrane</location>
        <topology evidence="1">Multi-pass membrane protein</topology>
    </subcellularLocation>
</comment>
<dbReference type="Pfam" id="PF01699">
    <property type="entry name" value="Na_Ca_ex"/>
    <property type="match status" value="2"/>
</dbReference>
<feature type="transmembrane region" description="Helical" evidence="5">
    <location>
        <begin position="81"/>
        <end position="100"/>
    </location>
</feature>
<keyword evidence="8" id="KW-1185">Reference proteome</keyword>
<evidence type="ECO:0000256" key="2">
    <source>
        <dbReference type="ARBA" id="ARBA00022692"/>
    </source>
</evidence>
<feature type="transmembrane region" description="Helical" evidence="5">
    <location>
        <begin position="234"/>
        <end position="253"/>
    </location>
</feature>
<organism evidence="7 8">
    <name type="scientific">Pelagibacterium flavum</name>
    <dbReference type="NCBI Taxonomy" id="2984530"/>
    <lineage>
        <taxon>Bacteria</taxon>
        <taxon>Pseudomonadati</taxon>
        <taxon>Pseudomonadota</taxon>
        <taxon>Alphaproteobacteria</taxon>
        <taxon>Hyphomicrobiales</taxon>
        <taxon>Devosiaceae</taxon>
        <taxon>Pelagibacterium</taxon>
    </lineage>
</organism>
<feature type="transmembrane region" description="Helical" evidence="5">
    <location>
        <begin position="138"/>
        <end position="160"/>
    </location>
</feature>
<evidence type="ECO:0000256" key="5">
    <source>
        <dbReference type="SAM" id="Phobius"/>
    </source>
</evidence>
<dbReference type="InterPro" id="IPR004481">
    <property type="entry name" value="K/Na/Ca-exchanger"/>
</dbReference>
<dbReference type="Proteomes" id="UP001163882">
    <property type="component" value="Chromosome"/>
</dbReference>
<keyword evidence="4 5" id="KW-0472">Membrane</keyword>
<evidence type="ECO:0000259" key="6">
    <source>
        <dbReference type="Pfam" id="PF01699"/>
    </source>
</evidence>
<feature type="domain" description="Sodium/calcium exchanger membrane region" evidence="6">
    <location>
        <begin position="208"/>
        <end position="349"/>
    </location>
</feature>
<evidence type="ECO:0000313" key="8">
    <source>
        <dbReference type="Proteomes" id="UP001163882"/>
    </source>
</evidence>
<keyword evidence="3 5" id="KW-1133">Transmembrane helix</keyword>
<keyword evidence="2 5" id="KW-0812">Transmembrane</keyword>
<evidence type="ECO:0000313" key="7">
    <source>
        <dbReference type="EMBL" id="UYQ74147.1"/>
    </source>
</evidence>
<gene>
    <name evidence="7" type="ORF">OF122_16655</name>
</gene>
<evidence type="ECO:0000256" key="3">
    <source>
        <dbReference type="ARBA" id="ARBA00022989"/>
    </source>
</evidence>
<protein>
    <submittedName>
        <fullName evidence="7">Sodium:calcium antiporter</fullName>
    </submittedName>
</protein>